<reference evidence="3" key="1">
    <citation type="submission" date="2025-08" db="UniProtKB">
        <authorList>
            <consortium name="Ensembl"/>
        </authorList>
    </citation>
    <scope>IDENTIFICATION</scope>
</reference>
<dbReference type="GO" id="GO:0005634">
    <property type="term" value="C:nucleus"/>
    <property type="evidence" value="ECO:0007669"/>
    <property type="project" value="TreeGrafter"/>
</dbReference>
<feature type="region of interest" description="Disordered" evidence="2">
    <location>
        <begin position="1"/>
        <end position="133"/>
    </location>
</feature>
<accession>A0A2K5E005</accession>
<evidence type="ECO:0000256" key="2">
    <source>
        <dbReference type="SAM" id="MobiDB-lite"/>
    </source>
</evidence>
<feature type="compositionally biased region" description="Polar residues" evidence="2">
    <location>
        <begin position="85"/>
        <end position="95"/>
    </location>
</feature>
<keyword evidence="1" id="KW-0597">Phosphoprotein</keyword>
<dbReference type="STRING" id="37293.ENSANAP00000026584"/>
<dbReference type="InterPro" id="IPR052240">
    <property type="entry name" value="SAP_domain_ribonucleoprotein"/>
</dbReference>
<evidence type="ECO:0008006" key="5">
    <source>
        <dbReference type="Google" id="ProtNLM"/>
    </source>
</evidence>
<dbReference type="PANTHER" id="PTHR46551:SF1">
    <property type="entry name" value="SAP DOMAIN-CONTAINING RIBONUCLEOPROTEIN"/>
    <property type="match status" value="1"/>
</dbReference>
<dbReference type="Proteomes" id="UP000233020">
    <property type="component" value="Unplaced"/>
</dbReference>
<name>A0A2K5E005_AOTNA</name>
<feature type="compositionally biased region" description="Polar residues" evidence="2">
    <location>
        <begin position="61"/>
        <end position="71"/>
    </location>
</feature>
<evidence type="ECO:0000313" key="3">
    <source>
        <dbReference type="Ensembl" id="ENSANAP00000026584.1"/>
    </source>
</evidence>
<feature type="compositionally biased region" description="Basic and acidic residues" evidence="2">
    <location>
        <begin position="41"/>
        <end position="50"/>
    </location>
</feature>
<organism evidence="3 4">
    <name type="scientific">Aotus nancymaae</name>
    <name type="common">Ma's night monkey</name>
    <dbReference type="NCBI Taxonomy" id="37293"/>
    <lineage>
        <taxon>Eukaryota</taxon>
        <taxon>Metazoa</taxon>
        <taxon>Chordata</taxon>
        <taxon>Craniata</taxon>
        <taxon>Vertebrata</taxon>
        <taxon>Euteleostomi</taxon>
        <taxon>Mammalia</taxon>
        <taxon>Eutheria</taxon>
        <taxon>Euarchontoglires</taxon>
        <taxon>Primates</taxon>
        <taxon>Haplorrhini</taxon>
        <taxon>Platyrrhini</taxon>
        <taxon>Aotidae</taxon>
        <taxon>Aotus</taxon>
    </lineage>
</organism>
<reference evidence="3" key="2">
    <citation type="submission" date="2025-09" db="UniProtKB">
        <authorList>
            <consortium name="Ensembl"/>
        </authorList>
    </citation>
    <scope>IDENTIFICATION</scope>
</reference>
<dbReference type="AlphaFoldDB" id="A0A2K5E005"/>
<dbReference type="GO" id="GO:0016973">
    <property type="term" value="P:poly(A)+ mRNA export from nucleus"/>
    <property type="evidence" value="ECO:0007669"/>
    <property type="project" value="TreeGrafter"/>
</dbReference>
<evidence type="ECO:0000256" key="1">
    <source>
        <dbReference type="ARBA" id="ARBA00022553"/>
    </source>
</evidence>
<dbReference type="Ensembl" id="ENSANAT00000044526.1">
    <property type="protein sequence ID" value="ENSANAP00000026584.1"/>
    <property type="gene ID" value="ENSANAG00000031023.1"/>
</dbReference>
<keyword evidence="4" id="KW-1185">Reference proteome</keyword>
<protein>
    <recommendedName>
        <fullName evidence="5">THO1-MOS11 C-terminal domain-containing protein</fullName>
    </recommendedName>
</protein>
<dbReference type="GeneTree" id="ENSGT01050000245365"/>
<proteinExistence type="predicted"/>
<sequence>MLKRRQMKMTYWEMKQRRKKQSPQTEKKAVKVTSEIPQTERMQKSVESKKAAQAARLGISSVPTEGLSSDDTPMVNLDKLKQRAQRFSMNVSSISRRSEDDEKLKKEERLGTVVSSDAEAKKRKRAERFGIAR</sequence>
<dbReference type="PANTHER" id="PTHR46551">
    <property type="entry name" value="SAP DOMAIN-CONTAINING RIBONUCLEOPROTEIN"/>
    <property type="match status" value="1"/>
</dbReference>
<evidence type="ECO:0000313" key="4">
    <source>
        <dbReference type="Proteomes" id="UP000233020"/>
    </source>
</evidence>
<feature type="compositionally biased region" description="Basic and acidic residues" evidence="2">
    <location>
        <begin position="96"/>
        <end position="110"/>
    </location>
</feature>